<organism evidence="2 3">
    <name type="scientific">Emticicia agri</name>
    <dbReference type="NCBI Taxonomy" id="2492393"/>
    <lineage>
        <taxon>Bacteria</taxon>
        <taxon>Pseudomonadati</taxon>
        <taxon>Bacteroidota</taxon>
        <taxon>Cytophagia</taxon>
        <taxon>Cytophagales</taxon>
        <taxon>Leadbetterellaceae</taxon>
        <taxon>Emticicia</taxon>
    </lineage>
</organism>
<gene>
    <name evidence="2" type="ORF">EWM59_25400</name>
</gene>
<name>A0A4Q5LTD7_9BACT</name>
<evidence type="ECO:0000313" key="3">
    <source>
        <dbReference type="Proteomes" id="UP000293162"/>
    </source>
</evidence>
<dbReference type="OrthoDB" id="9830112at2"/>
<keyword evidence="3" id="KW-1185">Reference proteome</keyword>
<dbReference type="RefSeq" id="WP_130024047.1">
    <property type="nucleotide sequence ID" value="NZ_SEWF01000072.1"/>
</dbReference>
<feature type="transmembrane region" description="Helical" evidence="1">
    <location>
        <begin position="100"/>
        <end position="121"/>
    </location>
</feature>
<accession>A0A4Q5LTD7</accession>
<keyword evidence="1" id="KW-0472">Membrane</keyword>
<feature type="transmembrane region" description="Helical" evidence="1">
    <location>
        <begin position="55"/>
        <end position="80"/>
    </location>
</feature>
<keyword evidence="1" id="KW-0812">Transmembrane</keyword>
<feature type="transmembrane region" description="Helical" evidence="1">
    <location>
        <begin position="12"/>
        <end position="35"/>
    </location>
</feature>
<evidence type="ECO:0000313" key="2">
    <source>
        <dbReference type="EMBL" id="RYU92775.1"/>
    </source>
</evidence>
<reference evidence="2 3" key="1">
    <citation type="submission" date="2019-02" db="EMBL/GenBank/DDBJ databases">
        <title>Bacterial novel species Emticicia sp. 17J42-9 isolated from soil.</title>
        <authorList>
            <person name="Jung H.-Y."/>
        </authorList>
    </citation>
    <scope>NUCLEOTIDE SEQUENCE [LARGE SCALE GENOMIC DNA]</scope>
    <source>
        <strain evidence="2 3">17J42-9</strain>
    </source>
</reference>
<comment type="caution">
    <text evidence="2">The sequence shown here is derived from an EMBL/GenBank/DDBJ whole genome shotgun (WGS) entry which is preliminary data.</text>
</comment>
<dbReference type="EMBL" id="SEWF01000072">
    <property type="protein sequence ID" value="RYU92775.1"/>
    <property type="molecule type" value="Genomic_DNA"/>
</dbReference>
<evidence type="ECO:0000256" key="1">
    <source>
        <dbReference type="SAM" id="Phobius"/>
    </source>
</evidence>
<dbReference type="Proteomes" id="UP000293162">
    <property type="component" value="Unassembled WGS sequence"/>
</dbReference>
<sequence>MKPVLGIILYTFFGYCQISVWGFVVVLLNTAFISAEVLISPDAMFELYTGAPENYILSRISINFALSLAFGLFLTFLYWLIRKFYMLPETIIEKLDARSFFKWQTTALFCFGILAILWRIYKIFHPYPEVW</sequence>
<dbReference type="AlphaFoldDB" id="A0A4Q5LTD7"/>
<keyword evidence="1" id="KW-1133">Transmembrane helix</keyword>
<protein>
    <submittedName>
        <fullName evidence="2">Uncharacterized protein</fullName>
    </submittedName>
</protein>
<proteinExistence type="predicted"/>